<dbReference type="InterPro" id="IPR051011">
    <property type="entry name" value="Metal_resp_trans_reg"/>
</dbReference>
<comment type="caution">
    <text evidence="5">The sequence shown here is derived from an EMBL/GenBank/DDBJ whole genome shotgun (WGS) entry which is preliminary data.</text>
</comment>
<organism evidence="5 6">
    <name type="scientific">Streptomyces lanatus</name>
    <dbReference type="NCBI Taxonomy" id="66900"/>
    <lineage>
        <taxon>Bacteria</taxon>
        <taxon>Bacillati</taxon>
        <taxon>Actinomycetota</taxon>
        <taxon>Actinomycetes</taxon>
        <taxon>Kitasatosporales</taxon>
        <taxon>Streptomycetaceae</taxon>
        <taxon>Streptomyces</taxon>
    </lineage>
</organism>
<accession>A0ABV1XJ68</accession>
<reference evidence="5 6" key="1">
    <citation type="submission" date="2024-06" db="EMBL/GenBank/DDBJ databases">
        <title>The Natural Products Discovery Center: Release of the First 8490 Sequenced Strains for Exploring Actinobacteria Biosynthetic Diversity.</title>
        <authorList>
            <person name="Kalkreuter E."/>
            <person name="Kautsar S.A."/>
            <person name="Yang D."/>
            <person name="Bader C.D."/>
            <person name="Teijaro C.N."/>
            <person name="Fluegel L."/>
            <person name="Davis C.M."/>
            <person name="Simpson J.R."/>
            <person name="Lauterbach L."/>
            <person name="Steele A.D."/>
            <person name="Gui C."/>
            <person name="Meng S."/>
            <person name="Li G."/>
            <person name="Viehrig K."/>
            <person name="Ye F."/>
            <person name="Su P."/>
            <person name="Kiefer A.F."/>
            <person name="Nichols A."/>
            <person name="Cepeda A.J."/>
            <person name="Yan W."/>
            <person name="Fan B."/>
            <person name="Jiang Y."/>
            <person name="Adhikari A."/>
            <person name="Zheng C.-J."/>
            <person name="Schuster L."/>
            <person name="Cowan T.M."/>
            <person name="Smanski M.J."/>
            <person name="Chevrette M.G."/>
            <person name="De Carvalho L.P.S."/>
            <person name="Shen B."/>
        </authorList>
    </citation>
    <scope>NUCLEOTIDE SEQUENCE [LARGE SCALE GENOMIC DNA]</scope>
    <source>
        <strain evidence="5 6">NPDC000155</strain>
    </source>
</reference>
<keyword evidence="3" id="KW-0804">Transcription</keyword>
<dbReference type="InterPro" id="IPR036390">
    <property type="entry name" value="WH_DNA-bd_sf"/>
</dbReference>
<sequence>MLRIDFTAEDLNRLRVAGEPDPLWETVLSLMRLQDRSAAVVFDPWRREVRTALARAGLTSTAAVLMLLARRAAYFPDFLTPGQGVADLEAGIDLVLGTPKTRLTRELSKLYPKTPPRGLRRLGEGDPRTLELLGEALRRYHEVAVAPYLPAIRAAVTADRSIRAEAALTAGPQGLLDSYRTIADREEEALVTDYPFDRGLRLDGRPLTIVPAFFCVRTPVTLADPHLDPVLVHPLDPAPGWLARSRREAAEQLPVAQLIGPTRAMVLEALEHPRTTTELAELLRLTPPTTSRHATVLREAGLVESRRHGNRVFHLRTRLGDALLNGTL</sequence>
<evidence type="ECO:0000313" key="6">
    <source>
        <dbReference type="Proteomes" id="UP001486207"/>
    </source>
</evidence>
<dbReference type="InterPro" id="IPR036388">
    <property type="entry name" value="WH-like_DNA-bd_sf"/>
</dbReference>
<protein>
    <submittedName>
        <fullName evidence="5">Metalloregulator ArsR/SmtB family transcription factor</fullName>
    </submittedName>
</protein>
<feature type="domain" description="HTH arsR-type" evidence="4">
    <location>
        <begin position="257"/>
        <end position="324"/>
    </location>
</feature>
<dbReference type="PANTHER" id="PTHR43132">
    <property type="entry name" value="ARSENICAL RESISTANCE OPERON REPRESSOR ARSR-RELATED"/>
    <property type="match status" value="1"/>
</dbReference>
<dbReference type="Gene3D" id="1.10.10.10">
    <property type="entry name" value="Winged helix-like DNA-binding domain superfamily/Winged helix DNA-binding domain"/>
    <property type="match status" value="1"/>
</dbReference>
<evidence type="ECO:0000259" key="4">
    <source>
        <dbReference type="SMART" id="SM00418"/>
    </source>
</evidence>
<dbReference type="InterPro" id="IPR001845">
    <property type="entry name" value="HTH_ArsR_DNA-bd_dom"/>
</dbReference>
<dbReference type="CDD" id="cd00090">
    <property type="entry name" value="HTH_ARSR"/>
    <property type="match status" value="1"/>
</dbReference>
<dbReference type="Proteomes" id="UP001486207">
    <property type="component" value="Unassembled WGS sequence"/>
</dbReference>
<dbReference type="RefSeq" id="WP_190068725.1">
    <property type="nucleotide sequence ID" value="NZ_BNBM01000002.1"/>
</dbReference>
<dbReference type="Pfam" id="PF01022">
    <property type="entry name" value="HTH_5"/>
    <property type="match status" value="1"/>
</dbReference>
<evidence type="ECO:0000256" key="3">
    <source>
        <dbReference type="ARBA" id="ARBA00023163"/>
    </source>
</evidence>
<dbReference type="InterPro" id="IPR011991">
    <property type="entry name" value="ArsR-like_HTH"/>
</dbReference>
<keyword evidence="1" id="KW-0805">Transcription regulation</keyword>
<evidence type="ECO:0000256" key="1">
    <source>
        <dbReference type="ARBA" id="ARBA00023015"/>
    </source>
</evidence>
<dbReference type="SUPFAM" id="SSF46785">
    <property type="entry name" value="Winged helix' DNA-binding domain"/>
    <property type="match status" value="1"/>
</dbReference>
<keyword evidence="2" id="KW-0238">DNA-binding</keyword>
<dbReference type="PANTHER" id="PTHR43132:SF8">
    <property type="entry name" value="HTH-TYPE TRANSCRIPTIONAL REGULATOR KMTR"/>
    <property type="match status" value="1"/>
</dbReference>
<evidence type="ECO:0000313" key="5">
    <source>
        <dbReference type="EMBL" id="MER7371545.1"/>
    </source>
</evidence>
<proteinExistence type="predicted"/>
<evidence type="ECO:0000256" key="2">
    <source>
        <dbReference type="ARBA" id="ARBA00023125"/>
    </source>
</evidence>
<name>A0ABV1XJ68_9ACTN</name>
<keyword evidence="6" id="KW-1185">Reference proteome</keyword>
<dbReference type="EMBL" id="JBEPFB010000001">
    <property type="protein sequence ID" value="MER7371545.1"/>
    <property type="molecule type" value="Genomic_DNA"/>
</dbReference>
<gene>
    <name evidence="5" type="ORF">ABT384_02625</name>
</gene>
<dbReference type="SMART" id="SM00418">
    <property type="entry name" value="HTH_ARSR"/>
    <property type="match status" value="1"/>
</dbReference>